<evidence type="ECO:0000256" key="9">
    <source>
        <dbReference type="ARBA" id="ARBA00023132"/>
    </source>
</evidence>
<keyword evidence="10" id="KW-0472">Membrane</keyword>
<evidence type="ECO:0000259" key="14">
    <source>
        <dbReference type="Pfam" id="PF08801"/>
    </source>
</evidence>
<comment type="similarity">
    <text evidence="4">Belongs to the non-repetitive/WGA-negative nucleoporin family.</text>
</comment>
<organism evidence="15">
    <name type="scientific">Eremomyces bilateralis CBS 781.70</name>
    <dbReference type="NCBI Taxonomy" id="1392243"/>
    <lineage>
        <taxon>Eukaryota</taxon>
        <taxon>Fungi</taxon>
        <taxon>Dikarya</taxon>
        <taxon>Ascomycota</taxon>
        <taxon>Pezizomycotina</taxon>
        <taxon>Dothideomycetes</taxon>
        <taxon>Dothideomycetes incertae sedis</taxon>
        <taxon>Eremomycetales</taxon>
        <taxon>Eremomycetaceae</taxon>
        <taxon>Eremomyces</taxon>
    </lineage>
</organism>
<evidence type="ECO:0000313" key="15">
    <source>
        <dbReference type="EMBL" id="KAF1813320.1"/>
    </source>
</evidence>
<evidence type="ECO:0000256" key="8">
    <source>
        <dbReference type="ARBA" id="ARBA00023010"/>
    </source>
</evidence>
<evidence type="ECO:0000259" key="13">
    <source>
        <dbReference type="Pfam" id="PF03177"/>
    </source>
</evidence>
<dbReference type="InterPro" id="IPR042537">
    <property type="entry name" value="Nucleoporin_Nup155_C_2"/>
</dbReference>
<keyword evidence="16" id="KW-1185">Reference proteome</keyword>
<dbReference type="GO" id="GO:0006606">
    <property type="term" value="P:protein import into nucleus"/>
    <property type="evidence" value="ECO:0007669"/>
    <property type="project" value="TreeGrafter"/>
</dbReference>
<evidence type="ECO:0000256" key="10">
    <source>
        <dbReference type="ARBA" id="ARBA00023136"/>
    </source>
</evidence>
<dbReference type="GO" id="GO:0031965">
    <property type="term" value="C:nuclear membrane"/>
    <property type="evidence" value="ECO:0007669"/>
    <property type="project" value="UniProtKB-SubCell"/>
</dbReference>
<dbReference type="GO" id="GO:0044611">
    <property type="term" value="C:nuclear pore inner ring"/>
    <property type="evidence" value="ECO:0007669"/>
    <property type="project" value="TreeGrafter"/>
</dbReference>
<feature type="compositionally biased region" description="Low complexity" evidence="12">
    <location>
        <begin position="12"/>
        <end position="25"/>
    </location>
</feature>
<dbReference type="GO" id="GO:0051028">
    <property type="term" value="P:mRNA transport"/>
    <property type="evidence" value="ECO:0007669"/>
    <property type="project" value="UniProtKB-KW"/>
</dbReference>
<dbReference type="SUPFAM" id="SSF75011">
    <property type="entry name" value="3-carboxy-cis,cis-mucoante lactonizing enzyme"/>
    <property type="match status" value="1"/>
</dbReference>
<dbReference type="GO" id="GO:0006405">
    <property type="term" value="P:RNA export from nucleus"/>
    <property type="evidence" value="ECO:0007669"/>
    <property type="project" value="TreeGrafter"/>
</dbReference>
<dbReference type="Gene3D" id="1.25.40.450">
    <property type="entry name" value="Nucleoporin, helical domain, N-terminal subdomain"/>
    <property type="match status" value="1"/>
</dbReference>
<dbReference type="InterPro" id="IPR007187">
    <property type="entry name" value="Nucleoporin_Nup133/Nup155_C"/>
</dbReference>
<dbReference type="InterPro" id="IPR042533">
    <property type="entry name" value="Nucleoporin_Nup155_C_1"/>
</dbReference>
<keyword evidence="6" id="KW-0509">mRNA transport</keyword>
<feature type="domain" description="Nucleoporin Nup133/Nup155-like N-terminal" evidence="14">
    <location>
        <begin position="121"/>
        <end position="557"/>
    </location>
</feature>
<protein>
    <submittedName>
        <fullName evidence="15 17">Nuclear pore complex protein Nup155</fullName>
    </submittedName>
</protein>
<dbReference type="FunFam" id="1.25.40.450:FF:000002">
    <property type="entry name" value="Putative non-repetitive nucleoporin"/>
    <property type="match status" value="1"/>
</dbReference>
<evidence type="ECO:0000256" key="2">
    <source>
        <dbReference type="ARBA" id="ARBA00004567"/>
    </source>
</evidence>
<gene>
    <name evidence="15 17" type="ORF">P152DRAFT_457680</name>
</gene>
<keyword evidence="11" id="KW-0539">Nucleus</keyword>
<evidence type="ECO:0000256" key="4">
    <source>
        <dbReference type="ARBA" id="ARBA00007373"/>
    </source>
</evidence>
<reference evidence="15 17" key="1">
    <citation type="submission" date="2020-01" db="EMBL/GenBank/DDBJ databases">
        <authorList>
            <consortium name="DOE Joint Genome Institute"/>
            <person name="Haridas S."/>
            <person name="Albert R."/>
            <person name="Binder M."/>
            <person name="Bloem J."/>
            <person name="Labutti K."/>
            <person name="Salamov A."/>
            <person name="Andreopoulos B."/>
            <person name="Baker S.E."/>
            <person name="Barry K."/>
            <person name="Bills G."/>
            <person name="Bluhm B.H."/>
            <person name="Cannon C."/>
            <person name="Castanera R."/>
            <person name="Culley D.E."/>
            <person name="Daum C."/>
            <person name="Ezra D."/>
            <person name="Gonzalez J.B."/>
            <person name="Henrissat B."/>
            <person name="Kuo A."/>
            <person name="Liang C."/>
            <person name="Lipzen A."/>
            <person name="Lutzoni F."/>
            <person name="Magnuson J."/>
            <person name="Mondo S."/>
            <person name="Nolan M."/>
            <person name="Ohm R."/>
            <person name="Pangilinan J."/>
            <person name="Park H.-J."/>
            <person name="Ramirez L."/>
            <person name="Alfaro M."/>
            <person name="Sun H."/>
            <person name="Tritt A."/>
            <person name="Yoshinaga Y."/>
            <person name="Zwiers L.-H."/>
            <person name="Turgeon B.G."/>
            <person name="Goodwin S.B."/>
            <person name="Spatafora J.W."/>
            <person name="Crous P.W."/>
            <person name="Grigoriev I.V."/>
        </authorList>
    </citation>
    <scope>NUCLEOTIDE SEQUENCE</scope>
    <source>
        <strain evidence="15 17">CBS 781.70</strain>
    </source>
</reference>
<dbReference type="InterPro" id="IPR014908">
    <property type="entry name" value="Nucleoporin_Nup133/Nup155_N"/>
</dbReference>
<evidence type="ECO:0000313" key="16">
    <source>
        <dbReference type="Proteomes" id="UP000504638"/>
    </source>
</evidence>
<dbReference type="Gene3D" id="1.20.120.1880">
    <property type="entry name" value="Nucleoporin, helical C-terminal domain"/>
    <property type="match status" value="1"/>
</dbReference>
<dbReference type="GO" id="GO:0036228">
    <property type="term" value="P:protein localization to nuclear inner membrane"/>
    <property type="evidence" value="ECO:0007669"/>
    <property type="project" value="TreeGrafter"/>
</dbReference>
<keyword evidence="8" id="KW-0811">Translocation</keyword>
<evidence type="ECO:0000256" key="11">
    <source>
        <dbReference type="ARBA" id="ARBA00023242"/>
    </source>
</evidence>
<feature type="domain" description="Nucleoporin Nup133/Nup155-like C-terminal" evidence="13">
    <location>
        <begin position="653"/>
        <end position="1317"/>
    </location>
</feature>
<keyword evidence="5" id="KW-0813">Transport</keyword>
<dbReference type="PANTHER" id="PTHR10350:SF6">
    <property type="entry name" value="NUCLEAR PORE COMPLEX PROTEIN NUP155"/>
    <property type="match status" value="1"/>
</dbReference>
<dbReference type="PANTHER" id="PTHR10350">
    <property type="entry name" value="NUCLEAR PORE COMPLEX PROTEIN NUP155"/>
    <property type="match status" value="1"/>
</dbReference>
<dbReference type="Gene3D" id="1.25.40.440">
    <property type="entry name" value="Nucleoporin, helical domain, central subdomain"/>
    <property type="match status" value="1"/>
</dbReference>
<comment type="subcellular location">
    <subcellularLocation>
        <location evidence="1">Nucleus membrane</location>
        <topology evidence="1">Peripheral membrane protein</topology>
        <orientation evidence="1">Cytoplasmic side</orientation>
    </subcellularLocation>
    <subcellularLocation>
        <location evidence="3">Nucleus membrane</location>
        <topology evidence="3">Peripheral membrane protein</topology>
        <orientation evidence="3">Nucleoplasmic side</orientation>
    </subcellularLocation>
    <subcellularLocation>
        <location evidence="2">Nucleus</location>
        <location evidence="2">Nuclear pore complex</location>
    </subcellularLocation>
</comment>
<dbReference type="InterPro" id="IPR042538">
    <property type="entry name" value="Nucleoporin_Nup155_C_3"/>
</dbReference>
<keyword evidence="9" id="KW-0906">Nuclear pore complex</keyword>
<dbReference type="Pfam" id="PF08801">
    <property type="entry name" value="Nucleoporin_N"/>
    <property type="match status" value="1"/>
</dbReference>
<evidence type="ECO:0000256" key="1">
    <source>
        <dbReference type="ARBA" id="ARBA00004335"/>
    </source>
</evidence>
<dbReference type="GO" id="GO:0017056">
    <property type="term" value="F:structural constituent of nuclear pore"/>
    <property type="evidence" value="ECO:0007669"/>
    <property type="project" value="InterPro"/>
</dbReference>
<keyword evidence="7" id="KW-0653">Protein transport</keyword>
<dbReference type="OrthoDB" id="338970at2759"/>
<evidence type="ECO:0000256" key="6">
    <source>
        <dbReference type="ARBA" id="ARBA00022816"/>
    </source>
</evidence>
<reference evidence="17" key="3">
    <citation type="submission" date="2025-04" db="UniProtKB">
        <authorList>
            <consortium name="RefSeq"/>
        </authorList>
    </citation>
    <scope>IDENTIFICATION</scope>
    <source>
        <strain evidence="17">CBS 781.70</strain>
    </source>
</reference>
<accession>A0A6G1G619</accession>
<dbReference type="Pfam" id="PF03177">
    <property type="entry name" value="Nucleoporin_C"/>
    <property type="match status" value="1"/>
</dbReference>
<dbReference type="GO" id="GO:0051292">
    <property type="term" value="P:nuclear pore complex assembly"/>
    <property type="evidence" value="ECO:0007669"/>
    <property type="project" value="UniProtKB-ARBA"/>
</dbReference>
<evidence type="ECO:0000313" key="17">
    <source>
        <dbReference type="RefSeq" id="XP_033534951.1"/>
    </source>
</evidence>
<evidence type="ECO:0000256" key="7">
    <source>
        <dbReference type="ARBA" id="ARBA00022927"/>
    </source>
</evidence>
<name>A0A6G1G619_9PEZI</name>
<dbReference type="InterPro" id="IPR004870">
    <property type="entry name" value="Nucleoporin_Nup155"/>
</dbReference>
<feature type="region of interest" description="Disordered" evidence="12">
    <location>
        <begin position="1"/>
        <end position="64"/>
    </location>
</feature>
<dbReference type="Gene3D" id="1.20.58.1780">
    <property type="match status" value="1"/>
</dbReference>
<dbReference type="GO" id="GO:0000972">
    <property type="term" value="P:transcription-dependent tethering of RNA polymerase II gene DNA at nuclear periphery"/>
    <property type="evidence" value="ECO:0007669"/>
    <property type="project" value="TreeGrafter"/>
</dbReference>
<sequence length="1351" mass="149360">MATAATPARPLPGGFAVTPAGATPAPGGPVRPPAFRIPSNPRVPAGPDRGFQPLNEPNGDMSGPAPPVSLTATSLNPIDVAAKTINGALAGEARYPDLESLVANGISSDYDLATSAVSFPFQKIRSHEIPDRIFHQYDNSSLAVSMGLFAEINHAWMTIDNALYIWDYTMPNPELIGFEEQPHAITAVKLVKPRTGVFVEAITHLLVVATVNEIFLVGVAASSNNGVTTVSLYQTKMRAPVSGLDVRCIAGASHSGRIFFAGYCARDIYELTYQQEEKWFSAKCSKHNRTFRYLPTNSSWFDEAAYEDVAQLVIDDSRDLLYALSSVGTIRVYHLRPNACRRVITLTCHSIQTHMSHMFSSRATMPAGPIEIVSLTPITRFEARIMNLVAITSTGTRIFFTATTSGYERPENKDAPTSMQVFHVKFAPSTDPQPNTSAAVGRTVNTTSDYLVKTRLGARYGPGYFFCFVRKGNDEFDHMFACAPDSGRVAKGAESALDLHLVEQGHTYTLPGVTADVGLVTKPFGATSTPLGFGNELAEQYDTPTAEVAVLTSSGIHTYRRRRLVDMFAALLRSGIEQEDTQASVAKFVRQYGRNEMAATALAVVCGQAVDVNTEARVANVTDPDIIGAARTAYIEQSGKAFMNTNSDSIQFSARHDGLALYISRLIRSVWKAKVLKETLKGKTGLTVTSTLATAKLQSVQQHLVALQKFLDANKNSIEGLAGPEALTRVRTRQDEMLLQNEHRAMNALVRLITSIIEGISFILVLFDNPIVEIILSLPETIRQQVRDLTFETLFCSTRGRDLARELVKAIVNRSIASGSNVEQVADGLRRRCGSFCSANDVLIFKAQEHLTKATDAGINSELARVLLNDSLKLFQKVAGSLSLDYLRLAVEQYTRMAFFAGAIQLVLQVAQEMDRSNRALSWIRDGSPEADPRKAAFYQRTECYDLIHHIINAVDRAETTMPEVPEVVTARRKQEAYAQINESTDEVFQTNLYDWYIGQGWQDRLLDISSPYVVSYLERKSNDDVQYANLLWRYHSHYNNFYQAALVQFQLAQSVVLDLSLAQRIEYLSRAKANASTRLTGMVDVAVSTAKQEKLREISEQLDVATVQEEVLQRLRADPRLPEERRPEVENELGGEVLNWSSLFNDYADQAGYFDICIQVFHHADYRSTQDISATWSNLIERTIVDAQAQGGAEPWEMVVDIVRKLGTRVNLSETVFPINMLVNTLLNFAQQYLQGSPAHWVTNVFLELEVPHEALISALEVPLHSHEPPFVTPAERAVVANEVLHVCEHWFAVSRRAGGIAFGSEENAAGVSDVLREAAQLLVQVPGQYDEEQLRARDLMEAAGRTLRG</sequence>
<dbReference type="Proteomes" id="UP000504638">
    <property type="component" value="Unplaced"/>
</dbReference>
<reference evidence="17" key="2">
    <citation type="submission" date="2020-04" db="EMBL/GenBank/DDBJ databases">
        <authorList>
            <consortium name="NCBI Genome Project"/>
        </authorList>
    </citation>
    <scope>NUCLEOTIDE SEQUENCE</scope>
    <source>
        <strain evidence="17">CBS 781.70</strain>
    </source>
</reference>
<dbReference type="EMBL" id="ML975155">
    <property type="protein sequence ID" value="KAF1813320.1"/>
    <property type="molecule type" value="Genomic_DNA"/>
</dbReference>
<dbReference type="GeneID" id="54419849"/>
<evidence type="ECO:0000256" key="12">
    <source>
        <dbReference type="SAM" id="MobiDB-lite"/>
    </source>
</evidence>
<proteinExistence type="inferred from homology"/>
<evidence type="ECO:0000256" key="3">
    <source>
        <dbReference type="ARBA" id="ARBA00004620"/>
    </source>
</evidence>
<dbReference type="RefSeq" id="XP_033534951.1">
    <property type="nucleotide sequence ID" value="XM_033679279.1"/>
</dbReference>
<evidence type="ECO:0000256" key="5">
    <source>
        <dbReference type="ARBA" id="ARBA00022448"/>
    </source>
</evidence>
<dbReference type="FunFam" id="1.25.40.440:FF:000001">
    <property type="entry name" value="Nuclear pore complex subunit"/>
    <property type="match status" value="1"/>
</dbReference>